<dbReference type="PANTHER" id="PTHR43138:SF1">
    <property type="entry name" value="N-ACETYLTRANSFERASE ACA1"/>
    <property type="match status" value="1"/>
</dbReference>
<name>A0AAE3DWM8_9FIRM</name>
<dbReference type="InterPro" id="IPR052742">
    <property type="entry name" value="Mito_N-acetyltransferase"/>
</dbReference>
<dbReference type="AlphaFoldDB" id="A0AAE3DWM8"/>
<dbReference type="InterPro" id="IPR000182">
    <property type="entry name" value="GNAT_dom"/>
</dbReference>
<proteinExistence type="predicted"/>
<evidence type="ECO:0000313" key="2">
    <source>
        <dbReference type="EMBL" id="MCC2209405.1"/>
    </source>
</evidence>
<evidence type="ECO:0000313" key="3">
    <source>
        <dbReference type="Proteomes" id="UP001198242"/>
    </source>
</evidence>
<dbReference type="Gene3D" id="3.40.630.30">
    <property type="match status" value="1"/>
</dbReference>
<dbReference type="SUPFAM" id="SSF55729">
    <property type="entry name" value="Acyl-CoA N-acyltransferases (Nat)"/>
    <property type="match status" value="1"/>
</dbReference>
<dbReference type="Proteomes" id="UP001198242">
    <property type="component" value="Unassembled WGS sequence"/>
</dbReference>
<dbReference type="EMBL" id="JAJEQM010000001">
    <property type="protein sequence ID" value="MCC2209405.1"/>
    <property type="molecule type" value="Genomic_DNA"/>
</dbReference>
<dbReference type="PROSITE" id="PS51186">
    <property type="entry name" value="GNAT"/>
    <property type="match status" value="1"/>
</dbReference>
<dbReference type="InterPro" id="IPR016181">
    <property type="entry name" value="Acyl_CoA_acyltransferase"/>
</dbReference>
<dbReference type="GO" id="GO:0016747">
    <property type="term" value="F:acyltransferase activity, transferring groups other than amino-acyl groups"/>
    <property type="evidence" value="ECO:0007669"/>
    <property type="project" value="InterPro"/>
</dbReference>
<accession>A0AAE3DWM8</accession>
<comment type="caution">
    <text evidence="2">The sequence shown here is derived from an EMBL/GenBank/DDBJ whole genome shotgun (WGS) entry which is preliminary data.</text>
</comment>
<protein>
    <submittedName>
        <fullName evidence="2">GNAT family N-acetyltransferase</fullName>
    </submittedName>
</protein>
<organism evidence="2 3">
    <name type="scientific">Hominilimicola fabiformis</name>
    <dbReference type="NCBI Taxonomy" id="2885356"/>
    <lineage>
        <taxon>Bacteria</taxon>
        <taxon>Bacillati</taxon>
        <taxon>Bacillota</taxon>
        <taxon>Clostridia</taxon>
        <taxon>Eubacteriales</taxon>
        <taxon>Oscillospiraceae</taxon>
        <taxon>Hominilimicola</taxon>
    </lineage>
</organism>
<sequence>MSIKVREFNENDIQAANEIWNEVVEEGVAFPQEECLTEKSGLEFFKSQSYTGIAYDEETCDIVGLYILHPNNVGRCGHICNASYAVKSIQRGKHIGEILVTDCLKKAKEIGYGVLQFNAVVATNQYALKLYKKLGFVQLGVIPKGFRMKDGTYEDIIPHYHTL</sequence>
<keyword evidence="3" id="KW-1185">Reference proteome</keyword>
<dbReference type="PANTHER" id="PTHR43138">
    <property type="entry name" value="ACETYLTRANSFERASE, GNAT FAMILY"/>
    <property type="match status" value="1"/>
</dbReference>
<gene>
    <name evidence="2" type="ORF">LKE05_01135</name>
</gene>
<feature type="domain" description="N-acetyltransferase" evidence="1">
    <location>
        <begin position="3"/>
        <end position="160"/>
    </location>
</feature>
<reference evidence="2 3" key="1">
    <citation type="submission" date="2021-10" db="EMBL/GenBank/DDBJ databases">
        <title>Anaerobic single-cell dispensing facilitates the cultivation of human gut bacteria.</title>
        <authorList>
            <person name="Afrizal A."/>
        </authorList>
    </citation>
    <scope>NUCLEOTIDE SEQUENCE [LARGE SCALE GENOMIC DNA]</scope>
    <source>
        <strain evidence="2 3">CLA-AA-H232</strain>
    </source>
</reference>
<dbReference type="Pfam" id="PF00583">
    <property type="entry name" value="Acetyltransf_1"/>
    <property type="match status" value="1"/>
</dbReference>
<dbReference type="RefSeq" id="WP_308455667.1">
    <property type="nucleotide sequence ID" value="NZ_JAJEQM010000001.1"/>
</dbReference>
<evidence type="ECO:0000259" key="1">
    <source>
        <dbReference type="PROSITE" id="PS51186"/>
    </source>
</evidence>